<gene>
    <name evidence="2" type="ORF">UX05_C0001G0157</name>
</gene>
<protein>
    <submittedName>
        <fullName evidence="2">Glycosyltransferase</fullName>
    </submittedName>
</protein>
<organism evidence="2 3">
    <name type="scientific">Candidatus Amesbacteria bacterium GW2011_GWC2_45_19</name>
    <dbReference type="NCBI Taxonomy" id="1618366"/>
    <lineage>
        <taxon>Bacteria</taxon>
        <taxon>Candidatus Amesiibacteriota</taxon>
    </lineage>
</organism>
<dbReference type="Gene3D" id="3.40.50.2000">
    <property type="entry name" value="Glycogen Phosphorylase B"/>
    <property type="match status" value="2"/>
</dbReference>
<dbReference type="InterPro" id="IPR001296">
    <property type="entry name" value="Glyco_trans_1"/>
</dbReference>
<evidence type="ECO:0000313" key="3">
    <source>
        <dbReference type="Proteomes" id="UP000034264"/>
    </source>
</evidence>
<dbReference type="PANTHER" id="PTHR12526:SF630">
    <property type="entry name" value="GLYCOSYLTRANSFERASE"/>
    <property type="match status" value="1"/>
</dbReference>
<dbReference type="CDD" id="cd03801">
    <property type="entry name" value="GT4_PimA-like"/>
    <property type="match status" value="1"/>
</dbReference>
<reference evidence="2 3" key="1">
    <citation type="journal article" date="2015" name="Nature">
        <title>rRNA introns, odd ribosomes, and small enigmatic genomes across a large radiation of phyla.</title>
        <authorList>
            <person name="Brown C.T."/>
            <person name="Hug L.A."/>
            <person name="Thomas B.C."/>
            <person name="Sharon I."/>
            <person name="Castelle C.J."/>
            <person name="Singh A."/>
            <person name="Wilkins M.J."/>
            <person name="Williams K.H."/>
            <person name="Banfield J.F."/>
        </authorList>
    </citation>
    <scope>NUCLEOTIDE SEQUENCE [LARGE SCALE GENOMIC DNA]</scope>
</reference>
<accession>A0A0G1PDM8</accession>
<name>A0A0G1PDM8_9BACT</name>
<comment type="caution">
    <text evidence="2">The sequence shown here is derived from an EMBL/GenBank/DDBJ whole genome shotgun (WGS) entry which is preliminary data.</text>
</comment>
<dbReference type="EMBL" id="LCKS01000001">
    <property type="protein sequence ID" value="KKU03528.1"/>
    <property type="molecule type" value="Genomic_DNA"/>
</dbReference>
<proteinExistence type="predicted"/>
<dbReference type="GO" id="GO:0016757">
    <property type="term" value="F:glycosyltransferase activity"/>
    <property type="evidence" value="ECO:0007669"/>
    <property type="project" value="InterPro"/>
</dbReference>
<feature type="domain" description="Glycosyl transferase family 1" evidence="1">
    <location>
        <begin position="200"/>
        <end position="364"/>
    </location>
</feature>
<sequence length="385" mass="44000">MKKFIFWAMASHGAGISGGDRIYIEFARRWSKTYPITMITWEEGITMMARNNLQPGPNLSLLSLPIPQAPFLLRYILRIFICVYRSFILNIDDPSRTYLYSASEFWMDSLPSFILKLRYPTLKWIATWYQTAPNPFIGFSNGRYRIAALLLWLSQLPIKPLISNFANYVLVNNDLEKKIFPNSHTVVVLGAVDTTQVDIYHSQNQFIKKKYAAVFQGRFHPQKGVVELIDIWKTVVSKYKNAKLVMIGDGPLMPEVKKRIKNLSLEKNVDLLGYVFDGPQKYKIFSQSLMAVHPALFDSGGMASAEAMAFGIPAIAFNLPAYHSYYPKGMVKVPIGDLNAFAEAIIDLLNHSHKRNKIGRQAEQFIYTSYSWDFRAKQVLSEVIK</sequence>
<dbReference type="PANTHER" id="PTHR12526">
    <property type="entry name" value="GLYCOSYLTRANSFERASE"/>
    <property type="match status" value="1"/>
</dbReference>
<dbReference type="SUPFAM" id="SSF53756">
    <property type="entry name" value="UDP-Glycosyltransferase/glycogen phosphorylase"/>
    <property type="match status" value="1"/>
</dbReference>
<evidence type="ECO:0000259" key="1">
    <source>
        <dbReference type="Pfam" id="PF00534"/>
    </source>
</evidence>
<dbReference type="Proteomes" id="UP000034264">
    <property type="component" value="Unassembled WGS sequence"/>
</dbReference>
<evidence type="ECO:0000313" key="2">
    <source>
        <dbReference type="EMBL" id="KKU03528.1"/>
    </source>
</evidence>
<keyword evidence="2" id="KW-0808">Transferase</keyword>
<dbReference type="Pfam" id="PF00534">
    <property type="entry name" value="Glycos_transf_1"/>
    <property type="match status" value="1"/>
</dbReference>
<dbReference type="AlphaFoldDB" id="A0A0G1PDM8"/>